<comment type="caution">
    <text evidence="6">The sequence shown here is derived from an EMBL/GenBank/DDBJ whole genome shotgun (WGS) entry which is preliminary data.</text>
</comment>
<dbReference type="InterPro" id="IPR019775">
    <property type="entry name" value="WD40_repeat_CS"/>
</dbReference>
<reference evidence="6" key="1">
    <citation type="submission" date="2021-06" db="EMBL/GenBank/DDBJ databases">
        <title>Genome Sequence of Mortierella hyaline Strain SCG-10, a Cold-Adapted, Nitrate-Reducing Fungus Isolated from Soil in Minnesota, USA.</title>
        <authorList>
            <person name="Aldossari N."/>
        </authorList>
    </citation>
    <scope>NUCLEOTIDE SEQUENCE</scope>
    <source>
        <strain evidence="6">SCG-10</strain>
    </source>
</reference>
<evidence type="ECO:0000256" key="2">
    <source>
        <dbReference type="ARBA" id="ARBA00022737"/>
    </source>
</evidence>
<dbReference type="InterPro" id="IPR001680">
    <property type="entry name" value="WD40_rpt"/>
</dbReference>
<dbReference type="SUPFAM" id="SSF50978">
    <property type="entry name" value="WD40 repeat-like"/>
    <property type="match status" value="2"/>
</dbReference>
<dbReference type="EMBL" id="JAHRHY010000011">
    <property type="protein sequence ID" value="KAG9065468.1"/>
    <property type="molecule type" value="Genomic_DNA"/>
</dbReference>
<feature type="repeat" description="WD" evidence="3">
    <location>
        <begin position="1281"/>
        <end position="1322"/>
    </location>
</feature>
<dbReference type="Gene3D" id="3.40.50.300">
    <property type="entry name" value="P-loop containing nucleotide triphosphate hydrolases"/>
    <property type="match status" value="1"/>
</dbReference>
<evidence type="ECO:0000313" key="6">
    <source>
        <dbReference type="EMBL" id="KAG9065468.1"/>
    </source>
</evidence>
<dbReference type="InterPro" id="IPR020472">
    <property type="entry name" value="WD40_PAC1"/>
</dbReference>
<keyword evidence="1 3" id="KW-0853">WD repeat</keyword>
<dbReference type="OrthoDB" id="2414723at2759"/>
<dbReference type="InterPro" id="IPR016024">
    <property type="entry name" value="ARM-type_fold"/>
</dbReference>
<evidence type="ECO:0000256" key="3">
    <source>
        <dbReference type="PROSITE-ProRule" id="PRU00221"/>
    </source>
</evidence>
<feature type="compositionally biased region" description="Polar residues" evidence="4">
    <location>
        <begin position="98"/>
        <end position="116"/>
    </location>
</feature>
<accession>A0A9P8BRQ1</accession>
<dbReference type="Proteomes" id="UP000707451">
    <property type="component" value="Unassembled WGS sequence"/>
</dbReference>
<dbReference type="Gene3D" id="2.160.20.80">
    <property type="entry name" value="E3 ubiquitin-protein ligase SopA"/>
    <property type="match status" value="1"/>
</dbReference>
<dbReference type="InterPro" id="IPR036322">
    <property type="entry name" value="WD40_repeat_dom_sf"/>
</dbReference>
<evidence type="ECO:0000313" key="7">
    <source>
        <dbReference type="Proteomes" id="UP000707451"/>
    </source>
</evidence>
<dbReference type="PROSITE" id="PS50294">
    <property type="entry name" value="WD_REPEATS_REGION"/>
    <property type="match status" value="7"/>
</dbReference>
<dbReference type="InterPro" id="IPR001646">
    <property type="entry name" value="5peptide_repeat"/>
</dbReference>
<feature type="repeat" description="WD" evidence="3">
    <location>
        <begin position="1409"/>
        <end position="1450"/>
    </location>
</feature>
<organism evidence="6 7">
    <name type="scientific">Linnemannia hyalina</name>
    <dbReference type="NCBI Taxonomy" id="64524"/>
    <lineage>
        <taxon>Eukaryota</taxon>
        <taxon>Fungi</taxon>
        <taxon>Fungi incertae sedis</taxon>
        <taxon>Mucoromycota</taxon>
        <taxon>Mortierellomycotina</taxon>
        <taxon>Mortierellomycetes</taxon>
        <taxon>Mortierellales</taxon>
        <taxon>Mortierellaceae</taxon>
        <taxon>Linnemannia</taxon>
    </lineage>
</organism>
<dbReference type="PANTHER" id="PTHR19848:SF8">
    <property type="entry name" value="F-BOX AND WD REPEAT DOMAIN CONTAINING 7"/>
    <property type="match status" value="1"/>
</dbReference>
<dbReference type="SUPFAM" id="SSF52540">
    <property type="entry name" value="P-loop containing nucleoside triphosphate hydrolases"/>
    <property type="match status" value="1"/>
</dbReference>
<dbReference type="SUPFAM" id="SSF48371">
    <property type="entry name" value="ARM repeat"/>
    <property type="match status" value="1"/>
</dbReference>
<feature type="compositionally biased region" description="Low complexity" evidence="4">
    <location>
        <begin position="123"/>
        <end position="150"/>
    </location>
</feature>
<feature type="region of interest" description="Disordered" evidence="4">
    <location>
        <begin position="53"/>
        <end position="83"/>
    </location>
</feature>
<dbReference type="PROSITE" id="PS50082">
    <property type="entry name" value="WD_REPEATS_2"/>
    <property type="match status" value="7"/>
</dbReference>
<dbReference type="PRINTS" id="PR00320">
    <property type="entry name" value="GPROTEINBRPT"/>
</dbReference>
<feature type="repeat" description="WD" evidence="3">
    <location>
        <begin position="1323"/>
        <end position="1364"/>
    </location>
</feature>
<evidence type="ECO:0000256" key="4">
    <source>
        <dbReference type="SAM" id="MobiDB-lite"/>
    </source>
</evidence>
<dbReference type="PROSITE" id="PS00675">
    <property type="entry name" value="SIGMA54_INTERACT_1"/>
    <property type="match status" value="1"/>
</dbReference>
<keyword evidence="2" id="KW-0677">Repeat</keyword>
<protein>
    <recommendedName>
        <fullName evidence="5">Arm-like repeat domain-containing protein</fullName>
    </recommendedName>
</protein>
<dbReference type="PROSITE" id="PS00678">
    <property type="entry name" value="WD_REPEATS_1"/>
    <property type="match status" value="3"/>
</dbReference>
<sequence length="1864" mass="206096">MQTLKTPSTLTMSNHPIDQLDLHVPGSDSANSTVGIRKRDKFLKFCGFSKAKSKEVQPKASNQSPHSRPASQQSTRPSSNVAQVDNVLPGNKLSSIMTQVESEPSSHINSVPSSGIVQDEHTSQQSTQPLSVVSQVSSSPSGSSQPTCTTDNRSTSLTSDNQSTPSSIAQERVLFAPLYTSCILEDIFNEDVPKPTIKTELPQLQQRIKMTQQLVYCNTLLLQDSLSLVVAATVEGADNGGPLVLQEPALAKAELDWLDTTKNDLMEADRLRWLATRVVEQFVADVNKDSAKIAEIVILGPVLQKEPYHKLLSTFFERFGDVSMLNVDMLQGLVQLLQFASPGYLESDDLVKILKIIRERLESTHHQSTEHSYHLTLAVSRVLDVMADHKVQDLDRVLQHEPLSAVLSGLKESSDPYLLYQACYAFQALQYVPDDESALQTVWRHSTGVVHGLVKVTAVFKLDLPSVLEGLGNLQEALGSTISVAGTVYEGICSLMESGRGVLDSLKEGLGSGQKRLWYPAVKAAYAFAQAGQLKDLKVLIFEAPCRRDPLFQWGICQLMGEIAIDPVWPILARQQAATLLGHLCQHDQDWGRDESVKAWMLTIITKLCASFGQAVSETARPVLQDLTVNQSALTKHPYPLRARLPIPDTSPLLAKVQNIPHLEYELHKFRLQRLEEAKLPVYIAPMAKANLQARDDELFPLKEKVQEFLASNRQVMLILGDSGAGKSTFNKHLESELLRTYTRSGSIPLSINLPAIYQPDRDLIGEHLRTNNFSEGQIQEMKQYCQFVLICDGYDESQLTVNLHTSNLFNRPGQWNVKMVISCRTQYLGQDYRCRFIPDGTGHYTRQATELFQEAVIAPFSKEQIKDYVEQYVPLEPRTWTTKDYMDRLTTIPNLMDIVKNPFLLSLSLEALPGVTEGKQDLSAIKITRVELYDTFVRHWLAVNSRRLQRNVLTREDRDMLDQLLEAGFISMGVGYATRLASAIFEHQDGNPVVQYVHVKDKRSWRAEFFGLDPEARMLRESSPLTRTGNLYRFIHRSMLEYFFSLAVFDLNSHNDRDEFAPQSDSSTDPALLDAEGPLFKRSLLAEPSVIQFLCERVKQHPDIGKQLLAVIEQSKTDTSAATAAANAITILVRAGVHFNSADLRSIRIPGADLSDCQFDYAQFQGADLTGVNFARSWLRQVDFGDAQMDSVRFGELIEERAAVNAIAFSPDGKSFAVALRDGGVTTYDTTKWTRVRQHKEQSEVLSIAFSHCNQHLALGNKNGNCRLWSTVSGKILLVMEGHTERLNSVAFSPCGKQIASASSDRTIRLWSTETGECVFVLNGHKLNVSSAIYSADGRRLVSGSRDGTIRVWDPETGALEAGWPIPRIGAPCVALSADGRQFAFITGVRRGEIRLMDAITGKTDLTLDNDTDWLEDVAFSPNGELIVSSSRDNIVRLWDTSSGQLISRLSGHRNEITICTFSPDGLQIASGDQDGIIRLWEVNTINRSSSNTQELAAKVRTVAYAHDGLCIISNRINNTIQRWDSSTGASRSIPLPSAPNVYSVAISPNGHCLANGCESGKIRLLNTQTDVVERIILGPNPYPVVDVSFSHCGRWLASGDSDGVTRLWDLDSTDDQGKVVGERASLRSLGGSVVFSPVGDQFAVGSPSDSPRSYRLRLFDPRKTDLRQPLKELCLSDWLHSMDYSPDGQRLVLGTDASSVMLRGLQSEEPDVNLEGHTDAVLSVAYSPCGKWILSGSRDKTAQLWSGEVDSWSCVAVVNGCSEAVTSVAWNPVVPMEFVTGSDDGSVRVWRISNVEAGDVSIRMHWGSHIGRLCAADLTFKGAVGLSPIYRKLLVQRGAVHDSSPPEEVDGSNEEEIEVAVA</sequence>
<dbReference type="Pfam" id="PF00805">
    <property type="entry name" value="Pentapeptide"/>
    <property type="match status" value="1"/>
</dbReference>
<dbReference type="SUPFAM" id="SSF141571">
    <property type="entry name" value="Pentapeptide repeat-like"/>
    <property type="match status" value="1"/>
</dbReference>
<dbReference type="CDD" id="cd00200">
    <property type="entry name" value="WD40"/>
    <property type="match status" value="1"/>
</dbReference>
<gene>
    <name evidence="6" type="ORF">KI688_001751</name>
</gene>
<feature type="region of interest" description="Disordered" evidence="4">
    <location>
        <begin position="1"/>
        <end position="35"/>
    </location>
</feature>
<keyword evidence="7" id="KW-1185">Reference proteome</keyword>
<feature type="compositionally biased region" description="Polar residues" evidence="4">
    <location>
        <begin position="1"/>
        <end position="16"/>
    </location>
</feature>
<feature type="repeat" description="WD" evidence="3">
    <location>
        <begin position="1451"/>
        <end position="1492"/>
    </location>
</feature>
<dbReference type="Pfam" id="PF23948">
    <property type="entry name" value="ARM_5"/>
    <property type="match status" value="1"/>
</dbReference>
<dbReference type="PANTHER" id="PTHR19848">
    <property type="entry name" value="WD40 REPEAT PROTEIN"/>
    <property type="match status" value="1"/>
</dbReference>
<dbReference type="SMART" id="SM00320">
    <property type="entry name" value="WD40"/>
    <property type="match status" value="13"/>
</dbReference>
<feature type="domain" description="Arm-like repeat" evidence="5">
    <location>
        <begin position="258"/>
        <end position="623"/>
    </location>
</feature>
<name>A0A9P8BRQ1_9FUNG</name>
<evidence type="ECO:0000256" key="1">
    <source>
        <dbReference type="ARBA" id="ARBA00022574"/>
    </source>
</evidence>
<feature type="compositionally biased region" description="Polar residues" evidence="4">
    <location>
        <begin position="59"/>
        <end position="83"/>
    </location>
</feature>
<dbReference type="InterPro" id="IPR015943">
    <property type="entry name" value="WD40/YVTN_repeat-like_dom_sf"/>
</dbReference>
<dbReference type="InterPro" id="IPR025662">
    <property type="entry name" value="Sigma_54_int_dom_ATP-bd_1"/>
</dbReference>
<feature type="repeat" description="WD" evidence="3">
    <location>
        <begin position="1760"/>
        <end position="1796"/>
    </location>
</feature>
<feature type="region of interest" description="Disordered" evidence="4">
    <location>
        <begin position="1843"/>
        <end position="1864"/>
    </location>
</feature>
<feature type="repeat" description="WD" evidence="3">
    <location>
        <begin position="1716"/>
        <end position="1748"/>
    </location>
</feature>
<proteinExistence type="predicted"/>
<dbReference type="Gene3D" id="2.130.10.10">
    <property type="entry name" value="YVTN repeat-like/Quinoprotein amine dehydrogenase"/>
    <property type="match status" value="4"/>
</dbReference>
<dbReference type="Pfam" id="PF00400">
    <property type="entry name" value="WD40"/>
    <property type="match status" value="9"/>
</dbReference>
<feature type="repeat" description="WD" evidence="3">
    <location>
        <begin position="1579"/>
        <end position="1620"/>
    </location>
</feature>
<feature type="region of interest" description="Disordered" evidence="4">
    <location>
        <begin position="98"/>
        <end position="166"/>
    </location>
</feature>
<feature type="compositionally biased region" description="Acidic residues" evidence="4">
    <location>
        <begin position="1847"/>
        <end position="1864"/>
    </location>
</feature>
<evidence type="ECO:0000259" key="5">
    <source>
        <dbReference type="Pfam" id="PF23948"/>
    </source>
</evidence>
<dbReference type="InterPro" id="IPR027417">
    <property type="entry name" value="P-loop_NTPase"/>
</dbReference>
<dbReference type="InterPro" id="IPR056251">
    <property type="entry name" value="Arm_rpt_dom"/>
</dbReference>
<feature type="compositionally biased region" description="Polar residues" evidence="4">
    <location>
        <begin position="151"/>
        <end position="166"/>
    </location>
</feature>